<dbReference type="Gene3D" id="3.90.25.10">
    <property type="entry name" value="UDP-galactose 4-epimerase, domain 1"/>
    <property type="match status" value="1"/>
</dbReference>
<gene>
    <name evidence="5" type="ORF">ACGFZB_31760</name>
</gene>
<dbReference type="InterPro" id="IPR051164">
    <property type="entry name" value="NmrA-like_oxidored"/>
</dbReference>
<feature type="region of interest" description="Disordered" evidence="3">
    <location>
        <begin position="291"/>
        <end position="314"/>
    </location>
</feature>
<dbReference type="InterPro" id="IPR008030">
    <property type="entry name" value="NmrA-like"/>
</dbReference>
<evidence type="ECO:0000313" key="6">
    <source>
        <dbReference type="Proteomes" id="UP001604267"/>
    </source>
</evidence>
<dbReference type="PANTHER" id="PTHR42748">
    <property type="entry name" value="NITROGEN METABOLITE REPRESSION PROTEIN NMRA FAMILY MEMBER"/>
    <property type="match status" value="1"/>
</dbReference>
<accession>A0ABW7BCJ2</accession>
<evidence type="ECO:0000313" key="5">
    <source>
        <dbReference type="EMBL" id="MFG3014926.1"/>
    </source>
</evidence>
<dbReference type="PANTHER" id="PTHR42748:SF7">
    <property type="entry name" value="NMRA LIKE REDOX SENSOR 1-RELATED"/>
    <property type="match status" value="1"/>
</dbReference>
<dbReference type="RefSeq" id="WP_392822078.1">
    <property type="nucleotide sequence ID" value="NZ_JBICYV010000017.1"/>
</dbReference>
<dbReference type="Pfam" id="PF05368">
    <property type="entry name" value="NmrA"/>
    <property type="match status" value="1"/>
</dbReference>
<feature type="domain" description="NmrA-like" evidence="4">
    <location>
        <begin position="3"/>
        <end position="257"/>
    </location>
</feature>
<reference evidence="5 6" key="1">
    <citation type="submission" date="2024-10" db="EMBL/GenBank/DDBJ databases">
        <title>The Natural Products Discovery Center: Release of the First 8490 Sequenced Strains for Exploring Actinobacteria Biosynthetic Diversity.</title>
        <authorList>
            <person name="Kalkreuter E."/>
            <person name="Kautsar S.A."/>
            <person name="Yang D."/>
            <person name="Bader C.D."/>
            <person name="Teijaro C.N."/>
            <person name="Fluegel L."/>
            <person name="Davis C.M."/>
            <person name="Simpson J.R."/>
            <person name="Lauterbach L."/>
            <person name="Steele A.D."/>
            <person name="Gui C."/>
            <person name="Meng S."/>
            <person name="Li G."/>
            <person name="Viehrig K."/>
            <person name="Ye F."/>
            <person name="Su P."/>
            <person name="Kiefer A.F."/>
            <person name="Nichols A."/>
            <person name="Cepeda A.J."/>
            <person name="Yan W."/>
            <person name="Fan B."/>
            <person name="Jiang Y."/>
            <person name="Adhikari A."/>
            <person name="Zheng C.-J."/>
            <person name="Schuster L."/>
            <person name="Cowan T.M."/>
            <person name="Smanski M.J."/>
            <person name="Chevrette M.G."/>
            <person name="De Carvalho L.P.S."/>
            <person name="Shen B."/>
        </authorList>
    </citation>
    <scope>NUCLEOTIDE SEQUENCE [LARGE SCALE GENOMIC DNA]</scope>
    <source>
        <strain evidence="5 6">NPDC048320</strain>
    </source>
</reference>
<organism evidence="5 6">
    <name type="scientific">Streptomyces cinerochromogenes</name>
    <dbReference type="NCBI Taxonomy" id="66422"/>
    <lineage>
        <taxon>Bacteria</taxon>
        <taxon>Bacillati</taxon>
        <taxon>Actinomycetota</taxon>
        <taxon>Actinomycetes</taxon>
        <taxon>Kitasatosporales</taxon>
        <taxon>Streptomycetaceae</taxon>
        <taxon>Streptomyces</taxon>
    </lineage>
</organism>
<comment type="similarity">
    <text evidence="1">Belongs to the NmrA-type oxidoreductase family.</text>
</comment>
<sequence length="314" mass="32225">MLTVAVTGATGAQGGATARALLAAGHRVRALTRRPGSPAAEALRGLGAEVRHADFDDRSSLDAALAGADALFAVTTPFGPGTGTGADTGTGTEIRQGTALVDAAAGARLGHVVLTSAAHADRGTGIPHYDSKWAVEQHLRASGLPWTVIAPAAFMDNFATGWSLDGLRAGVFAWPMPADRPLTLIPAADIGAFAALVLGRRDDFAGHRIDIASDECTPAQIAAALTTALGRPVTHEEVPLDRVRAHSADLAAMFAYFTGAGLHVDVPGLRRAHPGIGWQTFAQWAGGQDWGALTGQEQPSVPGESMSTVRTPGG</sequence>
<evidence type="ECO:0000256" key="1">
    <source>
        <dbReference type="ARBA" id="ARBA00006328"/>
    </source>
</evidence>
<keyword evidence="6" id="KW-1185">Reference proteome</keyword>
<protein>
    <submittedName>
        <fullName evidence="5">NmrA/HSCARG family protein</fullName>
    </submittedName>
</protein>
<dbReference type="Proteomes" id="UP001604267">
    <property type="component" value="Unassembled WGS sequence"/>
</dbReference>
<dbReference type="CDD" id="cd05251">
    <property type="entry name" value="NmrA_like_SDR_a"/>
    <property type="match status" value="1"/>
</dbReference>
<dbReference type="InterPro" id="IPR036291">
    <property type="entry name" value="NAD(P)-bd_dom_sf"/>
</dbReference>
<comment type="caution">
    <text evidence="5">The sequence shown here is derived from an EMBL/GenBank/DDBJ whole genome shotgun (WGS) entry which is preliminary data.</text>
</comment>
<feature type="compositionally biased region" description="Polar residues" evidence="3">
    <location>
        <begin position="295"/>
        <end position="314"/>
    </location>
</feature>
<dbReference type="SUPFAM" id="SSF51735">
    <property type="entry name" value="NAD(P)-binding Rossmann-fold domains"/>
    <property type="match status" value="1"/>
</dbReference>
<keyword evidence="2" id="KW-0521">NADP</keyword>
<proteinExistence type="inferred from homology"/>
<evidence type="ECO:0000256" key="2">
    <source>
        <dbReference type="ARBA" id="ARBA00022857"/>
    </source>
</evidence>
<dbReference type="Gene3D" id="3.40.50.720">
    <property type="entry name" value="NAD(P)-binding Rossmann-like Domain"/>
    <property type="match status" value="1"/>
</dbReference>
<evidence type="ECO:0000259" key="4">
    <source>
        <dbReference type="Pfam" id="PF05368"/>
    </source>
</evidence>
<name>A0ABW7BCJ2_9ACTN</name>
<dbReference type="EMBL" id="JBICYV010000017">
    <property type="protein sequence ID" value="MFG3014926.1"/>
    <property type="molecule type" value="Genomic_DNA"/>
</dbReference>
<evidence type="ECO:0000256" key="3">
    <source>
        <dbReference type="SAM" id="MobiDB-lite"/>
    </source>
</evidence>